<dbReference type="AlphaFoldDB" id="A0A916YS04"/>
<keyword evidence="3" id="KW-0804">Transcription</keyword>
<dbReference type="SUPFAM" id="SSF46785">
    <property type="entry name" value="Winged helix' DNA-binding domain"/>
    <property type="match status" value="1"/>
</dbReference>
<evidence type="ECO:0000259" key="4">
    <source>
        <dbReference type="PROSITE" id="PS50949"/>
    </source>
</evidence>
<dbReference type="PANTHER" id="PTHR44846:SF1">
    <property type="entry name" value="MANNOSYL-D-GLYCERATE TRANSPORT_METABOLISM SYSTEM REPRESSOR MNGR-RELATED"/>
    <property type="match status" value="1"/>
</dbReference>
<dbReference type="InterPro" id="IPR028082">
    <property type="entry name" value="Peripla_BP_I"/>
</dbReference>
<dbReference type="Pfam" id="PF00392">
    <property type="entry name" value="GntR"/>
    <property type="match status" value="1"/>
</dbReference>
<reference evidence="5" key="1">
    <citation type="journal article" date="2014" name="Int. J. Syst. Evol. Microbiol.">
        <title>Complete genome sequence of Corynebacterium casei LMG S-19264T (=DSM 44701T), isolated from a smear-ripened cheese.</title>
        <authorList>
            <consortium name="US DOE Joint Genome Institute (JGI-PGF)"/>
            <person name="Walter F."/>
            <person name="Albersmeier A."/>
            <person name="Kalinowski J."/>
            <person name="Ruckert C."/>
        </authorList>
    </citation>
    <scope>NUCLEOTIDE SEQUENCE</scope>
    <source>
        <strain evidence="5">CGMCC 1.15178</strain>
    </source>
</reference>
<dbReference type="SUPFAM" id="SSF53822">
    <property type="entry name" value="Periplasmic binding protein-like I"/>
    <property type="match status" value="1"/>
</dbReference>
<feature type="domain" description="HTH gntR-type" evidence="4">
    <location>
        <begin position="5"/>
        <end position="73"/>
    </location>
</feature>
<dbReference type="InterPro" id="IPR000524">
    <property type="entry name" value="Tscrpt_reg_HTH_GntR"/>
</dbReference>
<dbReference type="EMBL" id="BMHP01000001">
    <property type="protein sequence ID" value="GGD58315.1"/>
    <property type="molecule type" value="Genomic_DNA"/>
</dbReference>
<name>A0A916YS04_9BACL</name>
<dbReference type="Proteomes" id="UP000612456">
    <property type="component" value="Unassembled WGS sequence"/>
</dbReference>
<dbReference type="PRINTS" id="PR00035">
    <property type="entry name" value="HTHGNTR"/>
</dbReference>
<dbReference type="GO" id="GO:0045892">
    <property type="term" value="P:negative regulation of DNA-templated transcription"/>
    <property type="evidence" value="ECO:0007669"/>
    <property type="project" value="TreeGrafter"/>
</dbReference>
<comment type="caution">
    <text evidence="5">The sequence shown here is derived from an EMBL/GenBank/DDBJ whole genome shotgun (WGS) entry which is preliminary data.</text>
</comment>
<dbReference type="InterPro" id="IPR036390">
    <property type="entry name" value="WH_DNA-bd_sf"/>
</dbReference>
<keyword evidence="1" id="KW-0805">Transcription regulation</keyword>
<dbReference type="InterPro" id="IPR036388">
    <property type="entry name" value="WH-like_DNA-bd_sf"/>
</dbReference>
<evidence type="ECO:0000313" key="5">
    <source>
        <dbReference type="EMBL" id="GGD58315.1"/>
    </source>
</evidence>
<keyword evidence="6" id="KW-1185">Reference proteome</keyword>
<dbReference type="InterPro" id="IPR050679">
    <property type="entry name" value="Bact_HTH_transcr_reg"/>
</dbReference>
<keyword evidence="2" id="KW-0238">DNA-binding</keyword>
<dbReference type="Gene3D" id="3.40.50.2300">
    <property type="match status" value="2"/>
</dbReference>
<evidence type="ECO:0000256" key="1">
    <source>
        <dbReference type="ARBA" id="ARBA00023015"/>
    </source>
</evidence>
<evidence type="ECO:0000256" key="3">
    <source>
        <dbReference type="ARBA" id="ARBA00023163"/>
    </source>
</evidence>
<dbReference type="Gene3D" id="1.10.10.10">
    <property type="entry name" value="Winged helix-like DNA-binding domain superfamily/Winged helix DNA-binding domain"/>
    <property type="match status" value="1"/>
</dbReference>
<dbReference type="CDD" id="cd07377">
    <property type="entry name" value="WHTH_GntR"/>
    <property type="match status" value="1"/>
</dbReference>
<dbReference type="GO" id="GO:0003700">
    <property type="term" value="F:DNA-binding transcription factor activity"/>
    <property type="evidence" value="ECO:0007669"/>
    <property type="project" value="InterPro"/>
</dbReference>
<accession>A0A916YS04</accession>
<evidence type="ECO:0000313" key="6">
    <source>
        <dbReference type="Proteomes" id="UP000612456"/>
    </source>
</evidence>
<dbReference type="SMART" id="SM00345">
    <property type="entry name" value="HTH_GNTR"/>
    <property type="match status" value="1"/>
</dbReference>
<gene>
    <name evidence="5" type="ORF">GCM10010911_15130</name>
</gene>
<dbReference type="GO" id="GO:0003677">
    <property type="term" value="F:DNA binding"/>
    <property type="evidence" value="ECO:0007669"/>
    <property type="project" value="UniProtKB-KW"/>
</dbReference>
<dbReference type="PROSITE" id="PS50949">
    <property type="entry name" value="HTH_GNTR"/>
    <property type="match status" value="1"/>
</dbReference>
<evidence type="ECO:0000256" key="2">
    <source>
        <dbReference type="ARBA" id="ARBA00023125"/>
    </source>
</evidence>
<sequence length="351" mass="39527">MSSAMSLFLDLKGKIIQKVIDGTYKVGEVLPTEHELAGEHQLSRVTVRKALEELKSEGLLAGVPRQGTMVLERMGGYRSSLDIIALVATVQETFFATFMEHFERTAEDNGSLMLFKQDFQGKAFYSEAFFFRLVQKNIRNVVLWPQTVQIDFELLRRLHSVGMNFVFFDQMFDTDVADTVCLDNDKAVTALFDYLVEESGSDSNLLFIGFEGLSLPSAVQREEAFIQASRRTDAIRNIPWGLPIDQQVALLLDCIEKETVRPAGFLCNSGGIGLEMARQLRLRNLEGSLLLGTIDYLPEMDAYPMAAYRQPFELMAEKTYQRLIAQNNQGQSWRAGAYQVEGQLIKCGAKT</sequence>
<proteinExistence type="predicted"/>
<dbReference type="PANTHER" id="PTHR44846">
    <property type="entry name" value="MANNOSYL-D-GLYCERATE TRANSPORT/METABOLISM SYSTEM REPRESSOR MNGR-RELATED"/>
    <property type="match status" value="1"/>
</dbReference>
<reference evidence="5" key="2">
    <citation type="submission" date="2020-09" db="EMBL/GenBank/DDBJ databases">
        <authorList>
            <person name="Sun Q."/>
            <person name="Zhou Y."/>
        </authorList>
    </citation>
    <scope>NUCLEOTIDE SEQUENCE</scope>
    <source>
        <strain evidence="5">CGMCC 1.15178</strain>
    </source>
</reference>
<protein>
    <recommendedName>
        <fullName evidence="4">HTH gntR-type domain-containing protein</fullName>
    </recommendedName>
</protein>
<organism evidence="5 6">
    <name type="scientific">Paenibacillus nasutitermitis</name>
    <dbReference type="NCBI Taxonomy" id="1652958"/>
    <lineage>
        <taxon>Bacteria</taxon>
        <taxon>Bacillati</taxon>
        <taxon>Bacillota</taxon>
        <taxon>Bacilli</taxon>
        <taxon>Bacillales</taxon>
        <taxon>Paenibacillaceae</taxon>
        <taxon>Paenibacillus</taxon>
    </lineage>
</organism>